<feature type="non-terminal residue" evidence="1">
    <location>
        <position position="117"/>
    </location>
</feature>
<evidence type="ECO:0000313" key="1">
    <source>
        <dbReference type="EMBL" id="PSJ50131.1"/>
    </source>
</evidence>
<gene>
    <name evidence="1" type="ORF">C7I85_30140</name>
</gene>
<dbReference type="Proteomes" id="UP000240653">
    <property type="component" value="Unassembled WGS sequence"/>
</dbReference>
<reference evidence="1 2" key="1">
    <citation type="submission" date="2018-03" db="EMBL/GenBank/DDBJ databases">
        <title>The draft genome of Mesorhizobium soli JCM 19897.</title>
        <authorList>
            <person name="Li L."/>
            <person name="Liu L."/>
            <person name="Liang L."/>
            <person name="Wang T."/>
            <person name="Zhang X."/>
        </authorList>
    </citation>
    <scope>NUCLEOTIDE SEQUENCE [LARGE SCALE GENOMIC DNA]</scope>
    <source>
        <strain evidence="1 2">JCM 19897</strain>
    </source>
</reference>
<comment type="caution">
    <text evidence="1">The sequence shown here is derived from an EMBL/GenBank/DDBJ whole genome shotgun (WGS) entry which is preliminary data.</text>
</comment>
<sequence length="117" mass="12034">MSAPASQPSTPALTPAAELLHRVSAELTAMAVDVNRLHPLAAAHTATAAGSATAPDPDYLQALQGIDHIEQKLRALAGFLAAIAETAPPDWQLDAHQALAAITLADLATRLAGHTPH</sequence>
<dbReference type="AlphaFoldDB" id="A0A2P7RIT8"/>
<proteinExistence type="predicted"/>
<organism evidence="1 2">
    <name type="scientific">Pseudaminobacter soli</name>
    <name type="common">ex Li et al. 2025</name>
    <dbReference type="NCBI Taxonomy" id="1295366"/>
    <lineage>
        <taxon>Bacteria</taxon>
        <taxon>Pseudomonadati</taxon>
        <taxon>Pseudomonadota</taxon>
        <taxon>Alphaproteobacteria</taxon>
        <taxon>Hyphomicrobiales</taxon>
        <taxon>Phyllobacteriaceae</taxon>
        <taxon>Pseudaminobacter</taxon>
    </lineage>
</organism>
<dbReference type="EMBL" id="PXYL01000051">
    <property type="protein sequence ID" value="PSJ50131.1"/>
    <property type="molecule type" value="Genomic_DNA"/>
</dbReference>
<evidence type="ECO:0000313" key="2">
    <source>
        <dbReference type="Proteomes" id="UP000240653"/>
    </source>
</evidence>
<name>A0A2P7RIT8_9HYPH</name>
<keyword evidence="2" id="KW-1185">Reference proteome</keyword>
<dbReference type="OrthoDB" id="8115680at2"/>
<dbReference type="RefSeq" id="WP_106727662.1">
    <property type="nucleotide sequence ID" value="NZ_PXYL01000051.1"/>
</dbReference>
<accession>A0A2P7RIT8</accession>
<protein>
    <submittedName>
        <fullName evidence="1">Uncharacterized protein</fullName>
    </submittedName>
</protein>